<protein>
    <submittedName>
        <fullName evidence="2">Uncharacterized protein</fullName>
    </submittedName>
</protein>
<organism evidence="2 3">
    <name type="scientific">Luteibacter rhizovicinus DSM 16549</name>
    <dbReference type="NCBI Taxonomy" id="1440763"/>
    <lineage>
        <taxon>Bacteria</taxon>
        <taxon>Pseudomonadati</taxon>
        <taxon>Pseudomonadota</taxon>
        <taxon>Gammaproteobacteria</taxon>
        <taxon>Lysobacterales</taxon>
        <taxon>Rhodanobacteraceae</taxon>
        <taxon>Luteibacter</taxon>
    </lineage>
</organism>
<gene>
    <name evidence="2" type="ORF">BJI69_11780</name>
</gene>
<feature type="transmembrane region" description="Helical" evidence="1">
    <location>
        <begin position="34"/>
        <end position="56"/>
    </location>
</feature>
<sequence length="137" mass="14288">MFSPGLMVLGVGALAAAAMKAVQQMPGDLGILSLYSNLPGWIVAGSVTAAVAWVTVQAVRVKLWERGAVASCYVCGCLLSTPRGSRRGLGMTRHCLGCRKVHGVNHRLTPVVVPLAVAVTTVSDAATVPVRRVRSLP</sequence>
<dbReference type="Proteomes" id="UP000182987">
    <property type="component" value="Chromosome"/>
</dbReference>
<keyword evidence="3" id="KW-1185">Reference proteome</keyword>
<evidence type="ECO:0000313" key="3">
    <source>
        <dbReference type="Proteomes" id="UP000182987"/>
    </source>
</evidence>
<dbReference type="EMBL" id="CP017480">
    <property type="protein sequence ID" value="APG04508.1"/>
    <property type="molecule type" value="Genomic_DNA"/>
</dbReference>
<keyword evidence="1" id="KW-1133">Transmembrane helix</keyword>
<evidence type="ECO:0000256" key="1">
    <source>
        <dbReference type="SAM" id="Phobius"/>
    </source>
</evidence>
<name>A0A1L3ETX4_9GAMM</name>
<dbReference type="AlphaFoldDB" id="A0A1L3ETX4"/>
<dbReference type="KEGG" id="lrz:BJI69_11780"/>
<dbReference type="STRING" id="1440763.BJI69_11780"/>
<proteinExistence type="predicted"/>
<reference evidence="3" key="1">
    <citation type="submission" date="2016-09" db="EMBL/GenBank/DDBJ databases">
        <authorList>
            <person name="Lysoe E."/>
        </authorList>
    </citation>
    <scope>NUCLEOTIDE SEQUENCE [LARGE SCALE GENOMIC DNA]</scope>
    <source>
        <strain evidence="3">LJ96T</strain>
    </source>
</reference>
<evidence type="ECO:0000313" key="2">
    <source>
        <dbReference type="EMBL" id="APG04508.1"/>
    </source>
</evidence>
<keyword evidence="1" id="KW-0472">Membrane</keyword>
<accession>A0A1L3ETX4</accession>
<keyword evidence="1" id="KW-0812">Transmembrane</keyword>